<organism evidence="1 2">
    <name type="scientific">Streptomyces diastaticus subsp. diastaticus</name>
    <dbReference type="NCBI Taxonomy" id="68040"/>
    <lineage>
        <taxon>Bacteria</taxon>
        <taxon>Bacillati</taxon>
        <taxon>Actinomycetota</taxon>
        <taxon>Actinomycetes</taxon>
        <taxon>Kitasatosporales</taxon>
        <taxon>Streptomycetaceae</taxon>
        <taxon>Streptomyces</taxon>
        <taxon>Streptomyces diastaticus group</taxon>
    </lineage>
</organism>
<keyword evidence="2" id="KW-1185">Reference proteome</keyword>
<dbReference type="Proteomes" id="UP000472710">
    <property type="component" value="Unassembled WGS sequence"/>
</dbReference>
<dbReference type="RefSeq" id="WP_189500004.1">
    <property type="nucleotide sequence ID" value="NZ_BLLN01000003.1"/>
</dbReference>
<proteinExistence type="predicted"/>
<gene>
    <name evidence="1" type="ORF">Sdia_24130</name>
</gene>
<protein>
    <submittedName>
        <fullName evidence="1">Uncharacterized protein</fullName>
    </submittedName>
</protein>
<dbReference type="GeneID" id="95069724"/>
<name>A0ABQ1CNH0_STRDI</name>
<sequence length="63" mass="7082">MTHRLHTRVGRLEQRRARAAALGAEVLDLLAEWEHRDPDAFTDALTTGRLAALLTPPERNAPR</sequence>
<accession>A0ABQ1CNH0</accession>
<evidence type="ECO:0000313" key="2">
    <source>
        <dbReference type="Proteomes" id="UP000472710"/>
    </source>
</evidence>
<reference evidence="1 2" key="1">
    <citation type="submission" date="2020-02" db="EMBL/GenBank/DDBJ databases">
        <title>Whole genome shotgun sequence of Streptomyces diastaticus subsp. diastaticus NBRC 13412.</title>
        <authorList>
            <person name="Ichikawa N."/>
            <person name="Komaki H."/>
            <person name="Tamura T."/>
        </authorList>
    </citation>
    <scope>NUCLEOTIDE SEQUENCE [LARGE SCALE GENOMIC DNA]</scope>
    <source>
        <strain evidence="1 2">NBRC 13412</strain>
    </source>
</reference>
<evidence type="ECO:0000313" key="1">
    <source>
        <dbReference type="EMBL" id="GFH71645.1"/>
    </source>
</evidence>
<comment type="caution">
    <text evidence="1">The sequence shown here is derived from an EMBL/GenBank/DDBJ whole genome shotgun (WGS) entry which is preliminary data.</text>
</comment>
<dbReference type="EMBL" id="BLLN01000003">
    <property type="protein sequence ID" value="GFH71645.1"/>
    <property type="molecule type" value="Genomic_DNA"/>
</dbReference>